<proteinExistence type="inferred from homology"/>
<evidence type="ECO:0000256" key="2">
    <source>
        <dbReference type="ARBA" id="ARBA00023015"/>
    </source>
</evidence>
<protein>
    <submittedName>
        <fullName evidence="7">RNA polymerase sigma-70 factor (ECF subfamily)</fullName>
    </submittedName>
</protein>
<name>A0A7W8ZRF8_9SPHI</name>
<dbReference type="PANTHER" id="PTHR43133:SF46">
    <property type="entry name" value="RNA POLYMERASE SIGMA-70 FACTOR ECF SUBFAMILY"/>
    <property type="match status" value="1"/>
</dbReference>
<evidence type="ECO:0000256" key="4">
    <source>
        <dbReference type="ARBA" id="ARBA00023163"/>
    </source>
</evidence>
<dbReference type="EMBL" id="JACHCE010000010">
    <property type="protein sequence ID" value="MBB5638839.1"/>
    <property type="molecule type" value="Genomic_DNA"/>
</dbReference>
<dbReference type="InterPro" id="IPR039425">
    <property type="entry name" value="RNA_pol_sigma-70-like"/>
</dbReference>
<dbReference type="GO" id="GO:0006352">
    <property type="term" value="P:DNA-templated transcription initiation"/>
    <property type="evidence" value="ECO:0007669"/>
    <property type="project" value="InterPro"/>
</dbReference>
<comment type="caution">
    <text evidence="7">The sequence shown here is derived from an EMBL/GenBank/DDBJ whole genome shotgun (WGS) entry which is preliminary data.</text>
</comment>
<comment type="similarity">
    <text evidence="1">Belongs to the sigma-70 factor family. ECF subfamily.</text>
</comment>
<keyword evidence="2" id="KW-0805">Transcription regulation</keyword>
<accession>A0A7W8ZRF8</accession>
<dbReference type="SUPFAM" id="SSF88659">
    <property type="entry name" value="Sigma3 and sigma4 domains of RNA polymerase sigma factors"/>
    <property type="match status" value="1"/>
</dbReference>
<dbReference type="Proteomes" id="UP000537204">
    <property type="component" value="Unassembled WGS sequence"/>
</dbReference>
<evidence type="ECO:0000259" key="6">
    <source>
        <dbReference type="Pfam" id="PF08281"/>
    </source>
</evidence>
<evidence type="ECO:0000259" key="5">
    <source>
        <dbReference type="Pfam" id="PF04542"/>
    </source>
</evidence>
<evidence type="ECO:0000313" key="8">
    <source>
        <dbReference type="Proteomes" id="UP000537204"/>
    </source>
</evidence>
<reference evidence="7 8" key="1">
    <citation type="submission" date="2020-08" db="EMBL/GenBank/DDBJ databases">
        <title>Genomic Encyclopedia of Type Strains, Phase IV (KMG-V): Genome sequencing to study the core and pangenomes of soil and plant-associated prokaryotes.</title>
        <authorList>
            <person name="Whitman W."/>
        </authorList>
    </citation>
    <scope>NUCLEOTIDE SEQUENCE [LARGE SCALE GENOMIC DNA]</scope>
    <source>
        <strain evidence="7 8">S3M1</strain>
    </source>
</reference>
<dbReference type="InterPro" id="IPR013324">
    <property type="entry name" value="RNA_pol_sigma_r3/r4-like"/>
</dbReference>
<dbReference type="GO" id="GO:0016987">
    <property type="term" value="F:sigma factor activity"/>
    <property type="evidence" value="ECO:0007669"/>
    <property type="project" value="UniProtKB-KW"/>
</dbReference>
<dbReference type="Pfam" id="PF08281">
    <property type="entry name" value="Sigma70_r4_2"/>
    <property type="match status" value="1"/>
</dbReference>
<dbReference type="Gene3D" id="1.10.1740.10">
    <property type="match status" value="1"/>
</dbReference>
<sequence length="202" mass="23172">MNPSSDSSLIESVKTDNHIAYTALVDRYWEDLYRHIWQKIKNSDEAKDIVQDIFLGLWKNRAKIVTDERDSIAPYLFMAAKYAIINYFSRPGITITNENALYAALNSPSGTKTDDPLLLKELQQLVDSEISNLPERLQVPYRLSREQQLTIREIALKLSISEQTVKNNITSALNQIRFRLGKHDSDPTISFILALAAFLYHK</sequence>
<dbReference type="InterPro" id="IPR013325">
    <property type="entry name" value="RNA_pol_sigma_r2"/>
</dbReference>
<feature type="domain" description="RNA polymerase sigma-70 region 2" evidence="5">
    <location>
        <begin position="24"/>
        <end position="90"/>
    </location>
</feature>
<dbReference type="InterPro" id="IPR014284">
    <property type="entry name" value="RNA_pol_sigma-70_dom"/>
</dbReference>
<dbReference type="SUPFAM" id="SSF88946">
    <property type="entry name" value="Sigma2 domain of RNA polymerase sigma factors"/>
    <property type="match status" value="1"/>
</dbReference>
<keyword evidence="4" id="KW-0804">Transcription</keyword>
<dbReference type="PANTHER" id="PTHR43133">
    <property type="entry name" value="RNA POLYMERASE ECF-TYPE SIGMA FACTO"/>
    <property type="match status" value="1"/>
</dbReference>
<dbReference type="Pfam" id="PF04542">
    <property type="entry name" value="Sigma70_r2"/>
    <property type="match status" value="1"/>
</dbReference>
<evidence type="ECO:0000313" key="7">
    <source>
        <dbReference type="EMBL" id="MBB5638839.1"/>
    </source>
</evidence>
<dbReference type="AlphaFoldDB" id="A0A7W8ZRF8"/>
<dbReference type="InterPro" id="IPR007627">
    <property type="entry name" value="RNA_pol_sigma70_r2"/>
</dbReference>
<evidence type="ECO:0000256" key="1">
    <source>
        <dbReference type="ARBA" id="ARBA00010641"/>
    </source>
</evidence>
<evidence type="ECO:0000256" key="3">
    <source>
        <dbReference type="ARBA" id="ARBA00023082"/>
    </source>
</evidence>
<organism evidence="7 8">
    <name type="scientific">Pedobacter cryoconitis</name>
    <dbReference type="NCBI Taxonomy" id="188932"/>
    <lineage>
        <taxon>Bacteria</taxon>
        <taxon>Pseudomonadati</taxon>
        <taxon>Bacteroidota</taxon>
        <taxon>Sphingobacteriia</taxon>
        <taxon>Sphingobacteriales</taxon>
        <taxon>Sphingobacteriaceae</taxon>
        <taxon>Pedobacter</taxon>
    </lineage>
</organism>
<keyword evidence="3" id="KW-0731">Sigma factor</keyword>
<gene>
    <name evidence="7" type="ORF">HDE68_004774</name>
</gene>
<dbReference type="GO" id="GO:0003677">
    <property type="term" value="F:DNA binding"/>
    <property type="evidence" value="ECO:0007669"/>
    <property type="project" value="InterPro"/>
</dbReference>
<dbReference type="InterPro" id="IPR036388">
    <property type="entry name" value="WH-like_DNA-bd_sf"/>
</dbReference>
<dbReference type="InterPro" id="IPR013249">
    <property type="entry name" value="RNA_pol_sigma70_r4_t2"/>
</dbReference>
<dbReference type="RefSeq" id="WP_183884633.1">
    <property type="nucleotide sequence ID" value="NZ_JACHCE010000010.1"/>
</dbReference>
<feature type="domain" description="RNA polymerase sigma factor 70 region 4 type 2" evidence="6">
    <location>
        <begin position="125"/>
        <end position="174"/>
    </location>
</feature>
<dbReference type="Gene3D" id="1.10.10.10">
    <property type="entry name" value="Winged helix-like DNA-binding domain superfamily/Winged helix DNA-binding domain"/>
    <property type="match status" value="1"/>
</dbReference>
<dbReference type="NCBIfam" id="TIGR02937">
    <property type="entry name" value="sigma70-ECF"/>
    <property type="match status" value="1"/>
</dbReference>